<dbReference type="OrthoDB" id="9799173at2"/>
<evidence type="ECO:0000313" key="1">
    <source>
        <dbReference type="EMBL" id="EFW03570.1"/>
    </source>
</evidence>
<dbReference type="RefSeq" id="WP_008790343.1">
    <property type="nucleotide sequence ID" value="NZ_AKCB01000004.1"/>
</dbReference>
<evidence type="ECO:0000313" key="2">
    <source>
        <dbReference type="Proteomes" id="UP000003157"/>
    </source>
</evidence>
<reference evidence="1 2" key="1">
    <citation type="submission" date="2010-12" db="EMBL/GenBank/DDBJ databases">
        <title>The Genome Sequence of Coprobacillus sp. strain 29_1.</title>
        <authorList>
            <consortium name="The Broad Institute Genome Sequencing Platform"/>
            <person name="Earl A."/>
            <person name="Ward D."/>
            <person name="Feldgarden M."/>
            <person name="Gevers D."/>
            <person name="Daigneault M."/>
            <person name="Sibley C.D."/>
            <person name="White A."/>
            <person name="Strauss J."/>
            <person name="Allen-Vercoe E."/>
            <person name="Young S.K."/>
            <person name="Zeng Q."/>
            <person name="Gargeya S."/>
            <person name="Fitzgerald M."/>
            <person name="Haas B."/>
            <person name="Abouelleil A."/>
            <person name="Alvarado L."/>
            <person name="Arachchi H.M."/>
            <person name="Berlin A."/>
            <person name="Brown A."/>
            <person name="Chapman S.B."/>
            <person name="Chen Z."/>
            <person name="Dunbar C."/>
            <person name="Freedman E."/>
            <person name="Gearin G."/>
            <person name="Gellesch M."/>
            <person name="Goldberg J."/>
            <person name="Griggs A."/>
            <person name="Gujja S."/>
            <person name="Heilman E."/>
            <person name="Heiman D."/>
            <person name="Howarth C."/>
            <person name="Larson L."/>
            <person name="Lui A."/>
            <person name="MacDonald P.J.P."/>
            <person name="Mehta T."/>
            <person name="Montmayeur A."/>
            <person name="Murphy C."/>
            <person name="Neiman D."/>
            <person name="Pearson M."/>
            <person name="Priest M."/>
            <person name="Roberts A."/>
            <person name="Saif S."/>
            <person name="Shea T."/>
            <person name="Shenoy N."/>
            <person name="Sisk P."/>
            <person name="Stolte C."/>
            <person name="Sykes S."/>
            <person name="White J."/>
            <person name="Yandava C."/>
            <person name="Nusbaum C."/>
            <person name="Birren B."/>
        </authorList>
    </citation>
    <scope>NUCLEOTIDE SEQUENCE [LARGE SCALE GENOMIC DNA]</scope>
    <source>
        <strain evidence="1 2">29_1</strain>
    </source>
</reference>
<dbReference type="GeneID" id="78231476"/>
<dbReference type="STRING" id="100884.GCA_000269565_03729"/>
<dbReference type="AlphaFoldDB" id="E7GEW9"/>
<dbReference type="EMBL" id="ADKX01000046">
    <property type="protein sequence ID" value="EFW03570.1"/>
    <property type="molecule type" value="Genomic_DNA"/>
</dbReference>
<keyword evidence="2" id="KW-1185">Reference proteome</keyword>
<comment type="caution">
    <text evidence="1">The sequence shown here is derived from an EMBL/GenBank/DDBJ whole genome shotgun (WGS) entry which is preliminary data.</text>
</comment>
<protein>
    <submittedName>
        <fullName evidence="1">Uncharacterized protein</fullName>
    </submittedName>
</protein>
<gene>
    <name evidence="1" type="ORF">HMPREF9488_03261</name>
</gene>
<dbReference type="Proteomes" id="UP000003157">
    <property type="component" value="Unassembled WGS sequence"/>
</dbReference>
<dbReference type="HOGENOM" id="CLU_1452149_0_0_9"/>
<organism evidence="1 2">
    <name type="scientific">Coprobacillus cateniformis</name>
    <dbReference type="NCBI Taxonomy" id="100884"/>
    <lineage>
        <taxon>Bacteria</taxon>
        <taxon>Bacillati</taxon>
        <taxon>Bacillota</taxon>
        <taxon>Erysipelotrichia</taxon>
        <taxon>Erysipelotrichales</taxon>
        <taxon>Coprobacillaceae</taxon>
        <taxon>Coprobacillus</taxon>
    </lineage>
</organism>
<accession>E7GEW9</accession>
<name>E7GEW9_9FIRM</name>
<sequence>MKEAKYTALELAYYMVDYTHKKQLECYLSPLKMSKLLYVAQGLSLAIYHQPLFKDEIKKCKYGVRIEEVDKAFLKSYGGNTIPSTYLEVNYMYWAEFIFCSIPYYRRYLVHPDCHDTFALAYYKNEELDEITRLILEQTINKLVIISNTELLKSVIFDSWAYQVSGEIIDLDYLKIEYISRLTQGE</sequence>
<proteinExistence type="predicted"/>